<dbReference type="InterPro" id="IPR050584">
    <property type="entry name" value="Cholesterol_7-desaturase"/>
</dbReference>
<keyword evidence="1" id="KW-0001">2Fe-2S</keyword>
<evidence type="ECO:0000256" key="1">
    <source>
        <dbReference type="ARBA" id="ARBA00022714"/>
    </source>
</evidence>
<dbReference type="GO" id="GO:0046872">
    <property type="term" value="F:metal ion binding"/>
    <property type="evidence" value="ECO:0007669"/>
    <property type="project" value="UniProtKB-KW"/>
</dbReference>
<evidence type="ECO:0000256" key="3">
    <source>
        <dbReference type="ARBA" id="ARBA00023002"/>
    </source>
</evidence>
<dbReference type="InterPro" id="IPR017941">
    <property type="entry name" value="Rieske_2Fe-2S"/>
</dbReference>
<accession>A0A857JAT3</accession>
<dbReference type="Gene3D" id="2.102.10.10">
    <property type="entry name" value="Rieske [2Fe-2S] iron-sulphur domain"/>
    <property type="match status" value="1"/>
</dbReference>
<gene>
    <name evidence="7" type="ORF">GT347_18805</name>
</gene>
<keyword evidence="8" id="KW-1185">Reference proteome</keyword>
<keyword evidence="4" id="KW-0408">Iron</keyword>
<keyword evidence="3" id="KW-0560">Oxidoreductase</keyword>
<dbReference type="AlphaFoldDB" id="A0A857JAT3"/>
<evidence type="ECO:0000259" key="6">
    <source>
        <dbReference type="PROSITE" id="PS51296"/>
    </source>
</evidence>
<dbReference type="Proteomes" id="UP000464787">
    <property type="component" value="Chromosome"/>
</dbReference>
<dbReference type="Pfam" id="PF00355">
    <property type="entry name" value="Rieske"/>
    <property type="match status" value="1"/>
</dbReference>
<organism evidence="7 8">
    <name type="scientific">Xylophilus rhododendri</name>
    <dbReference type="NCBI Taxonomy" id="2697032"/>
    <lineage>
        <taxon>Bacteria</taxon>
        <taxon>Pseudomonadati</taxon>
        <taxon>Pseudomonadota</taxon>
        <taxon>Betaproteobacteria</taxon>
        <taxon>Burkholderiales</taxon>
        <taxon>Xylophilus</taxon>
    </lineage>
</organism>
<name>A0A857JAT3_9BURK</name>
<dbReference type="GO" id="GO:0051537">
    <property type="term" value="F:2 iron, 2 sulfur cluster binding"/>
    <property type="evidence" value="ECO:0007669"/>
    <property type="project" value="UniProtKB-KW"/>
</dbReference>
<evidence type="ECO:0000313" key="8">
    <source>
        <dbReference type="Proteomes" id="UP000464787"/>
    </source>
</evidence>
<dbReference type="InterPro" id="IPR044043">
    <property type="entry name" value="VanA_C_cat"/>
</dbReference>
<proteinExistence type="predicted"/>
<reference evidence="7 8" key="1">
    <citation type="submission" date="2020-01" db="EMBL/GenBank/DDBJ databases">
        <title>Genome sequencing of strain KACC 21265.</title>
        <authorList>
            <person name="Heo J."/>
            <person name="Kim S.-J."/>
            <person name="Kim J.-S."/>
            <person name="Hong S.-B."/>
            <person name="Kwon S.-W."/>
        </authorList>
    </citation>
    <scope>NUCLEOTIDE SEQUENCE [LARGE SCALE GENOMIC DNA]</scope>
    <source>
        <strain evidence="7 8">KACC 21265</strain>
    </source>
</reference>
<dbReference type="KEGG" id="xyk:GT347_18805"/>
<keyword evidence="2" id="KW-0479">Metal-binding</keyword>
<dbReference type="Gene3D" id="3.90.380.10">
    <property type="entry name" value="Naphthalene 1,2-dioxygenase Alpha Subunit, Chain A, domain 1"/>
    <property type="match status" value="1"/>
</dbReference>
<dbReference type="Pfam" id="PF19112">
    <property type="entry name" value="VanA_C"/>
    <property type="match status" value="1"/>
</dbReference>
<sequence length="350" mass="39572">MLQTAHPVLRRFWYPLMPVSRLEAGPQPFTLLNTELVVWRGADGSLGAIRDRCCHRSAKLSRGYVEGNCITCAYHGWSYAADGQVMCIPQAAPEQQGKPTGLSIESYHVAERYGHVWVALEDPLSPIPEMPEAADAGMRRLDQFCEVWQCASLRVMENSFDTSHIAFTHRHSFGDITDVVQEALHFEETAQGFDVAERSHRAMNRTGAVAALRVEGEMTHRSQTAQWFMPFSRRLAIRYPSGLRCTFFTGATPIDDKTCMLVQFCFRSDTEEEVSFEAATAYDRIIVDEDRNILESMEYDVPLVPTREEEIAMRSDRPGLTIRRRLRELLAAHGETESRLRTVVPIAVSA</sequence>
<keyword evidence="5" id="KW-0411">Iron-sulfur</keyword>
<dbReference type="RefSeq" id="WP_160553659.1">
    <property type="nucleotide sequence ID" value="NZ_CP047650.1"/>
</dbReference>
<dbReference type="SUPFAM" id="SSF50022">
    <property type="entry name" value="ISP domain"/>
    <property type="match status" value="1"/>
</dbReference>
<dbReference type="InterPro" id="IPR036922">
    <property type="entry name" value="Rieske_2Fe-2S_sf"/>
</dbReference>
<feature type="domain" description="Rieske" evidence="6">
    <location>
        <begin position="13"/>
        <end position="118"/>
    </location>
</feature>
<dbReference type="PROSITE" id="PS51296">
    <property type="entry name" value="RIESKE"/>
    <property type="match status" value="1"/>
</dbReference>
<dbReference type="PANTHER" id="PTHR21266:SF59">
    <property type="entry name" value="BLR4922 PROTEIN"/>
    <property type="match status" value="1"/>
</dbReference>
<evidence type="ECO:0000256" key="5">
    <source>
        <dbReference type="ARBA" id="ARBA00023014"/>
    </source>
</evidence>
<dbReference type="CDD" id="cd03469">
    <property type="entry name" value="Rieske_RO_Alpha_N"/>
    <property type="match status" value="1"/>
</dbReference>
<protein>
    <submittedName>
        <fullName evidence="7">Rieske 2Fe-2S domain-containing protein</fullName>
    </submittedName>
</protein>
<dbReference type="PANTHER" id="PTHR21266">
    <property type="entry name" value="IRON-SULFUR DOMAIN CONTAINING PROTEIN"/>
    <property type="match status" value="1"/>
</dbReference>
<evidence type="ECO:0000256" key="4">
    <source>
        <dbReference type="ARBA" id="ARBA00023004"/>
    </source>
</evidence>
<dbReference type="EMBL" id="CP047650">
    <property type="protein sequence ID" value="QHI99848.1"/>
    <property type="molecule type" value="Genomic_DNA"/>
</dbReference>
<dbReference type="GO" id="GO:0016491">
    <property type="term" value="F:oxidoreductase activity"/>
    <property type="evidence" value="ECO:0007669"/>
    <property type="project" value="UniProtKB-KW"/>
</dbReference>
<dbReference type="SUPFAM" id="SSF55961">
    <property type="entry name" value="Bet v1-like"/>
    <property type="match status" value="1"/>
</dbReference>
<evidence type="ECO:0000313" key="7">
    <source>
        <dbReference type="EMBL" id="QHI99848.1"/>
    </source>
</evidence>
<evidence type="ECO:0000256" key="2">
    <source>
        <dbReference type="ARBA" id="ARBA00022723"/>
    </source>
</evidence>